<evidence type="ECO:0000313" key="2">
    <source>
        <dbReference type="EMBL" id="MBT1711585.1"/>
    </source>
</evidence>
<comment type="caution">
    <text evidence="2">The sequence shown here is derived from an EMBL/GenBank/DDBJ whole genome shotgun (WGS) entry which is preliminary data.</text>
</comment>
<name>A0AAP2GW36_9BACT</name>
<accession>A0AAP2GW36</accession>
<protein>
    <submittedName>
        <fullName evidence="2">DUF4345 family protein</fullName>
    </submittedName>
</protein>
<dbReference type="Pfam" id="PF14248">
    <property type="entry name" value="DUF4345"/>
    <property type="match status" value="1"/>
</dbReference>
<dbReference type="RefSeq" id="WP_254087154.1">
    <property type="nucleotide sequence ID" value="NZ_JAHESE010000036.1"/>
</dbReference>
<feature type="transmembrane region" description="Helical" evidence="1">
    <location>
        <begin position="7"/>
        <end position="25"/>
    </location>
</feature>
<dbReference type="Proteomes" id="UP001319080">
    <property type="component" value="Unassembled WGS sequence"/>
</dbReference>
<keyword evidence="3" id="KW-1185">Reference proteome</keyword>
<proteinExistence type="predicted"/>
<keyword evidence="1" id="KW-1133">Transmembrane helix</keyword>
<sequence length="138" mass="16135">MKALSYFLFYTYIGLVILAGFWGAFVGPRLDHVWLFDLDTSTLPEYSRVNLISQYRFLRALELGYGLFAVLFTKEIFTHKTFNGLFLLIMFSGVLARVVSLVIDGSPSWLFYFFLAYELLGVVVIFFYTRKTTLYYDY</sequence>
<organism evidence="2 3">
    <name type="scientific">Dawidia cretensis</name>
    <dbReference type="NCBI Taxonomy" id="2782350"/>
    <lineage>
        <taxon>Bacteria</taxon>
        <taxon>Pseudomonadati</taxon>
        <taxon>Bacteroidota</taxon>
        <taxon>Cytophagia</taxon>
        <taxon>Cytophagales</taxon>
        <taxon>Chryseotaleaceae</taxon>
        <taxon>Dawidia</taxon>
    </lineage>
</organism>
<keyword evidence="1" id="KW-0812">Transmembrane</keyword>
<evidence type="ECO:0000313" key="3">
    <source>
        <dbReference type="Proteomes" id="UP001319080"/>
    </source>
</evidence>
<feature type="transmembrane region" description="Helical" evidence="1">
    <location>
        <begin position="85"/>
        <end position="103"/>
    </location>
</feature>
<gene>
    <name evidence="2" type="ORF">KK062_25300</name>
</gene>
<dbReference type="InterPro" id="IPR025597">
    <property type="entry name" value="DUF4345"/>
</dbReference>
<reference evidence="2 3" key="1">
    <citation type="submission" date="2021-05" db="EMBL/GenBank/DDBJ databases">
        <title>A Polyphasic approach of four new species of the genus Ohtaekwangia: Ohtaekwangia histidinii sp. nov., Ohtaekwangia cretensis sp. nov., Ohtaekwangia indiensis sp. nov., Ohtaekwangia reichenbachii sp. nov. from diverse environment.</title>
        <authorList>
            <person name="Octaviana S."/>
        </authorList>
    </citation>
    <scope>NUCLEOTIDE SEQUENCE [LARGE SCALE GENOMIC DNA]</scope>
    <source>
        <strain evidence="2 3">PWU5</strain>
    </source>
</reference>
<feature type="transmembrane region" description="Helical" evidence="1">
    <location>
        <begin position="109"/>
        <end position="128"/>
    </location>
</feature>
<feature type="transmembrane region" description="Helical" evidence="1">
    <location>
        <begin position="57"/>
        <end position="73"/>
    </location>
</feature>
<dbReference type="EMBL" id="JAHESE010000036">
    <property type="protein sequence ID" value="MBT1711585.1"/>
    <property type="molecule type" value="Genomic_DNA"/>
</dbReference>
<evidence type="ECO:0000256" key="1">
    <source>
        <dbReference type="SAM" id="Phobius"/>
    </source>
</evidence>
<keyword evidence="1" id="KW-0472">Membrane</keyword>
<dbReference type="AlphaFoldDB" id="A0AAP2GW36"/>